<evidence type="ECO:0000259" key="2">
    <source>
        <dbReference type="Pfam" id="PF00535"/>
    </source>
</evidence>
<gene>
    <name evidence="3" type="ORF">AVDCRST_MAG79-2618</name>
</gene>
<dbReference type="PANTHER" id="PTHR48090">
    <property type="entry name" value="UNDECAPRENYL-PHOSPHATE 4-DEOXY-4-FORMAMIDO-L-ARABINOSE TRANSFERASE-RELATED"/>
    <property type="match status" value="1"/>
</dbReference>
<dbReference type="EMBL" id="CADCWC010000403">
    <property type="protein sequence ID" value="CAA9550005.1"/>
    <property type="molecule type" value="Genomic_DNA"/>
</dbReference>
<feature type="domain" description="Glycosyltransferase 2-like" evidence="2">
    <location>
        <begin position="1"/>
        <end position="80"/>
    </location>
</feature>
<dbReference type="PANTHER" id="PTHR48090:SF7">
    <property type="entry name" value="RFBJ PROTEIN"/>
    <property type="match status" value="1"/>
</dbReference>
<sequence>NGSTDGTGALAAAAGARVVRESQRGFGAACWAGAVAARGQIVCFLDADGTFAPADVGRVIAEVEAGRLDLCLGSRTLQHQAAMRLDHRLVNQALGAAVQLTGGPRLSDIGPLRAIRRDTLLDLGVTDRAFAWPLEMVVRAAAAGLRIGELPVTYLPRLGGRSKVSGSLRGSLRAARQMSRLLLAEARR</sequence>
<evidence type="ECO:0000256" key="1">
    <source>
        <dbReference type="ARBA" id="ARBA00006739"/>
    </source>
</evidence>
<comment type="similarity">
    <text evidence="1">Belongs to the glycosyltransferase 2 family.</text>
</comment>
<feature type="non-terminal residue" evidence="3">
    <location>
        <position position="1"/>
    </location>
</feature>
<dbReference type="InterPro" id="IPR029044">
    <property type="entry name" value="Nucleotide-diphossugar_trans"/>
</dbReference>
<reference evidence="3" key="1">
    <citation type="submission" date="2020-02" db="EMBL/GenBank/DDBJ databases">
        <authorList>
            <person name="Meier V. D."/>
        </authorList>
    </citation>
    <scope>NUCLEOTIDE SEQUENCE</scope>
    <source>
        <strain evidence="3">AVDCRST_MAG79</strain>
    </source>
</reference>
<accession>A0A6J4UGA8</accession>
<protein>
    <recommendedName>
        <fullName evidence="2">Glycosyltransferase 2-like domain-containing protein</fullName>
    </recommendedName>
</protein>
<dbReference type="Pfam" id="PF00535">
    <property type="entry name" value="Glycos_transf_2"/>
    <property type="match status" value="1"/>
</dbReference>
<proteinExistence type="inferred from homology"/>
<dbReference type="InterPro" id="IPR050256">
    <property type="entry name" value="Glycosyltransferase_2"/>
</dbReference>
<name>A0A6J4UGA8_9ACTN</name>
<evidence type="ECO:0000313" key="3">
    <source>
        <dbReference type="EMBL" id="CAA9550005.1"/>
    </source>
</evidence>
<dbReference type="Gene3D" id="3.90.550.10">
    <property type="entry name" value="Spore Coat Polysaccharide Biosynthesis Protein SpsA, Chain A"/>
    <property type="match status" value="1"/>
</dbReference>
<dbReference type="SUPFAM" id="SSF53448">
    <property type="entry name" value="Nucleotide-diphospho-sugar transferases"/>
    <property type="match status" value="1"/>
</dbReference>
<dbReference type="AlphaFoldDB" id="A0A6J4UGA8"/>
<organism evidence="3">
    <name type="scientific">uncultured Thermoleophilia bacterium</name>
    <dbReference type="NCBI Taxonomy" id="1497501"/>
    <lineage>
        <taxon>Bacteria</taxon>
        <taxon>Bacillati</taxon>
        <taxon>Actinomycetota</taxon>
        <taxon>Thermoleophilia</taxon>
        <taxon>environmental samples</taxon>
    </lineage>
</organism>
<dbReference type="InterPro" id="IPR001173">
    <property type="entry name" value="Glyco_trans_2-like"/>
</dbReference>